<keyword evidence="2" id="KW-0560">Oxidoreductase</keyword>
<dbReference type="STRING" id="1213857.A0A484FAA0"/>
<evidence type="ECO:0000313" key="4">
    <source>
        <dbReference type="EMBL" id="TDZ15240.1"/>
    </source>
</evidence>
<dbReference type="GO" id="GO:0016616">
    <property type="term" value="F:oxidoreductase activity, acting on the CH-OH group of donors, NAD or NADP as acceptor"/>
    <property type="evidence" value="ECO:0007669"/>
    <property type="project" value="TreeGrafter"/>
</dbReference>
<dbReference type="Gene3D" id="3.40.50.720">
    <property type="entry name" value="NAD(P)-binding Rossmann-like Domain"/>
    <property type="match status" value="1"/>
</dbReference>
<sequence>MVHNAVVMYGTFTGIGSPDSKLNTPMMVEGAKAMVLWQIFYVSGSLLIKTSICATLIRIATHRRFKYALHPGSDNNTISNKHGSSPEIPGDQNRAYYQPVNMSAYDIKGKFAVVTGAGSGINHVFTKSLLEAGCSVLLADVKLRPEAEETVHKWSKEKSSENGGSYATFYPTDLTDWSQISSLWDTALQTFPQVDIVCNGAGLYEPPASSFWNPPGVSPLAEDPADAKVGQYRTFSVNTIAPIRLAQIAIDYWLQNRAIQGNLLWIASLGGYVHSIHTPMYFASKAAIVSMVKSLGGLRKEVGIRNAAVCPGAVYTPIFHPEYCRDRIRSDDLTMTPEQCASVMLRVLTEAEFGDGNVMEVMLLGNKKQSELSVREVPLHLLYPSCGAGEDNHLVEEEQKMVKGLKEHGMRPQV</sequence>
<reference evidence="5" key="1">
    <citation type="journal article" date="2013" name="New Phytol.">
        <title>Comparative genomic and transcriptomic analyses reveal the hemibiotrophic stage shift of Colletotrichum fungi.</title>
        <authorList>
            <person name="Gan P."/>
            <person name="Ikeda K."/>
            <person name="Irieda H."/>
            <person name="Narusaka M."/>
            <person name="O'Connell R.J."/>
            <person name="Narusaka Y."/>
            <person name="Takano Y."/>
            <person name="Kubo Y."/>
            <person name="Shirasu K."/>
        </authorList>
    </citation>
    <scope>NUCLEOTIDE SEQUENCE [LARGE SCALE GENOMIC DNA]</scope>
    <source>
        <strain evidence="5">104-T / ATCC 96160 / CBS 514.97 / LARS 414 / MAFF 240422</strain>
    </source>
</reference>
<evidence type="ECO:0000256" key="3">
    <source>
        <dbReference type="SAM" id="Phobius"/>
    </source>
</evidence>
<dbReference type="OrthoDB" id="5296at2759"/>
<dbReference type="PANTHER" id="PTHR44229">
    <property type="entry name" value="15-HYDROXYPROSTAGLANDIN DEHYDROGENASE [NAD(+)]"/>
    <property type="match status" value="1"/>
</dbReference>
<organism evidence="4 5">
    <name type="scientific">Colletotrichum orbiculare (strain 104-T / ATCC 96160 / CBS 514.97 / LARS 414 / MAFF 240422)</name>
    <name type="common">Cucumber anthracnose fungus</name>
    <name type="synonym">Colletotrichum lagenarium</name>
    <dbReference type="NCBI Taxonomy" id="1213857"/>
    <lineage>
        <taxon>Eukaryota</taxon>
        <taxon>Fungi</taxon>
        <taxon>Dikarya</taxon>
        <taxon>Ascomycota</taxon>
        <taxon>Pezizomycotina</taxon>
        <taxon>Sordariomycetes</taxon>
        <taxon>Hypocreomycetidae</taxon>
        <taxon>Glomerellales</taxon>
        <taxon>Glomerellaceae</taxon>
        <taxon>Colletotrichum</taxon>
        <taxon>Colletotrichum orbiculare species complex</taxon>
    </lineage>
</organism>
<gene>
    <name evidence="4" type="ORF">Cob_v011698</name>
</gene>
<dbReference type="PRINTS" id="PR00081">
    <property type="entry name" value="GDHRDH"/>
</dbReference>
<evidence type="ECO:0000256" key="1">
    <source>
        <dbReference type="ARBA" id="ARBA00006484"/>
    </source>
</evidence>
<keyword evidence="3" id="KW-0812">Transmembrane</keyword>
<dbReference type="SUPFAM" id="SSF51735">
    <property type="entry name" value="NAD(P)-binding Rossmann-fold domains"/>
    <property type="match status" value="1"/>
</dbReference>
<dbReference type="AlphaFoldDB" id="A0A484FAA0"/>
<dbReference type="GO" id="GO:0005737">
    <property type="term" value="C:cytoplasm"/>
    <property type="evidence" value="ECO:0007669"/>
    <property type="project" value="TreeGrafter"/>
</dbReference>
<dbReference type="Proteomes" id="UP000014480">
    <property type="component" value="Unassembled WGS sequence"/>
</dbReference>
<comment type="caution">
    <text evidence="4">The sequence shown here is derived from an EMBL/GenBank/DDBJ whole genome shotgun (WGS) entry which is preliminary data.</text>
</comment>
<evidence type="ECO:0000256" key="2">
    <source>
        <dbReference type="ARBA" id="ARBA00023002"/>
    </source>
</evidence>
<comment type="similarity">
    <text evidence="1">Belongs to the short-chain dehydrogenases/reductases (SDR) family.</text>
</comment>
<protein>
    <submittedName>
        <fullName evidence="4">3-beta-hydroxycholanate 3-dehydrogenase (NAD(+)) 2</fullName>
    </submittedName>
</protein>
<dbReference type="Pfam" id="PF00106">
    <property type="entry name" value="adh_short"/>
    <property type="match status" value="1"/>
</dbReference>
<proteinExistence type="inferred from homology"/>
<evidence type="ECO:0000313" key="5">
    <source>
        <dbReference type="Proteomes" id="UP000014480"/>
    </source>
</evidence>
<keyword evidence="5" id="KW-1185">Reference proteome</keyword>
<feature type="transmembrane region" description="Helical" evidence="3">
    <location>
        <begin position="35"/>
        <end position="57"/>
    </location>
</feature>
<dbReference type="PANTHER" id="PTHR44229:SF4">
    <property type="entry name" value="15-HYDROXYPROSTAGLANDIN DEHYDROGENASE [NAD(+)]"/>
    <property type="match status" value="1"/>
</dbReference>
<dbReference type="InterPro" id="IPR036291">
    <property type="entry name" value="NAD(P)-bd_dom_sf"/>
</dbReference>
<accession>A0A484FAA0</accession>
<reference evidence="5" key="2">
    <citation type="journal article" date="2019" name="Mol. Plant Microbe Interact.">
        <title>Genome sequence resources for four phytopathogenic fungi from the Colletotrichum orbiculare species complex.</title>
        <authorList>
            <person name="Gan P."/>
            <person name="Tsushima A."/>
            <person name="Narusaka M."/>
            <person name="Narusaka Y."/>
            <person name="Takano Y."/>
            <person name="Kubo Y."/>
            <person name="Shirasu K."/>
        </authorList>
    </citation>
    <scope>GENOME REANNOTATION</scope>
    <source>
        <strain evidence="5">104-T / ATCC 96160 / CBS 514.97 / LARS 414 / MAFF 240422</strain>
    </source>
</reference>
<keyword evidence="3" id="KW-0472">Membrane</keyword>
<dbReference type="EMBL" id="AMCV02000041">
    <property type="protein sequence ID" value="TDZ15240.1"/>
    <property type="molecule type" value="Genomic_DNA"/>
</dbReference>
<keyword evidence="3" id="KW-1133">Transmembrane helix</keyword>
<dbReference type="InterPro" id="IPR002347">
    <property type="entry name" value="SDR_fam"/>
</dbReference>
<name>A0A484FAA0_COLOR</name>